<dbReference type="EMBL" id="DXHQ01000104">
    <property type="protein sequence ID" value="HIW09566.1"/>
    <property type="molecule type" value="Genomic_DNA"/>
</dbReference>
<reference evidence="1" key="2">
    <citation type="submission" date="2021-04" db="EMBL/GenBank/DDBJ databases">
        <authorList>
            <person name="Gilroy R."/>
        </authorList>
    </citation>
    <scope>NUCLEOTIDE SEQUENCE</scope>
    <source>
        <strain evidence="1">ChiHcolR34-3080</strain>
    </source>
</reference>
<evidence type="ECO:0000313" key="2">
    <source>
        <dbReference type="Proteomes" id="UP000823933"/>
    </source>
</evidence>
<name>A0A9D1QCN3_9FIRM</name>
<comment type="caution">
    <text evidence="1">The sequence shown here is derived from an EMBL/GenBank/DDBJ whole genome shotgun (WGS) entry which is preliminary data.</text>
</comment>
<gene>
    <name evidence="1" type="ORF">H9890_09245</name>
</gene>
<feature type="non-terminal residue" evidence="1">
    <location>
        <position position="1"/>
    </location>
</feature>
<evidence type="ECO:0000313" key="1">
    <source>
        <dbReference type="EMBL" id="HIW09566.1"/>
    </source>
</evidence>
<organism evidence="1 2">
    <name type="scientific">Candidatus Faecalibacterium intestinigallinarum</name>
    <dbReference type="NCBI Taxonomy" id="2838581"/>
    <lineage>
        <taxon>Bacteria</taxon>
        <taxon>Bacillati</taxon>
        <taxon>Bacillota</taxon>
        <taxon>Clostridia</taxon>
        <taxon>Eubacteriales</taxon>
        <taxon>Oscillospiraceae</taxon>
        <taxon>Faecalibacterium</taxon>
    </lineage>
</organism>
<reference evidence="1" key="1">
    <citation type="journal article" date="2021" name="PeerJ">
        <title>Extensive microbial diversity within the chicken gut microbiome revealed by metagenomics and culture.</title>
        <authorList>
            <person name="Gilroy R."/>
            <person name="Ravi A."/>
            <person name="Getino M."/>
            <person name="Pursley I."/>
            <person name="Horton D.L."/>
            <person name="Alikhan N.F."/>
            <person name="Baker D."/>
            <person name="Gharbi K."/>
            <person name="Hall N."/>
            <person name="Watson M."/>
            <person name="Adriaenssens E.M."/>
            <person name="Foster-Nyarko E."/>
            <person name="Jarju S."/>
            <person name="Secka A."/>
            <person name="Antonio M."/>
            <person name="Oren A."/>
            <person name="Chaudhuri R.R."/>
            <person name="La Ragione R."/>
            <person name="Hildebrand F."/>
            <person name="Pallen M.J."/>
        </authorList>
    </citation>
    <scope>NUCLEOTIDE SEQUENCE</scope>
    <source>
        <strain evidence="1">ChiHcolR34-3080</strain>
    </source>
</reference>
<proteinExistence type="predicted"/>
<dbReference type="Proteomes" id="UP000823933">
    <property type="component" value="Unassembled WGS sequence"/>
</dbReference>
<dbReference type="AlphaFoldDB" id="A0A9D1QCN3"/>
<accession>A0A9D1QCN3</accession>
<sequence length="59" mass="6477">RRMVTVSPGFAIVKGIIRAHLPSAFACANSVYAVSLRLLTAKVNRFWSGKAKFVTINKL</sequence>
<protein>
    <submittedName>
        <fullName evidence="1">Uncharacterized protein</fullName>
    </submittedName>
</protein>